<evidence type="ECO:0000256" key="4">
    <source>
        <dbReference type="ARBA" id="ARBA00022679"/>
    </source>
</evidence>
<comment type="subunit">
    <text evidence="7">The glycine cleavage system is composed of four proteins: P, T, L and H.</text>
</comment>
<evidence type="ECO:0000256" key="5">
    <source>
        <dbReference type="ARBA" id="ARBA00031395"/>
    </source>
</evidence>
<dbReference type="Pfam" id="PF08669">
    <property type="entry name" value="GCV_T_C"/>
    <property type="match status" value="1"/>
</dbReference>
<dbReference type="Gene3D" id="2.40.30.110">
    <property type="entry name" value="Aminomethyltransferase beta-barrel domains"/>
    <property type="match status" value="1"/>
</dbReference>
<dbReference type="PIRSF" id="PIRSF006487">
    <property type="entry name" value="GcvT"/>
    <property type="match status" value="1"/>
</dbReference>
<dbReference type="RefSeq" id="WP_251839329.1">
    <property type="nucleotide sequence ID" value="NZ_JACSPO010000003.1"/>
</dbReference>
<comment type="caution">
    <text evidence="10">The sequence shown here is derived from an EMBL/GenBank/DDBJ whole genome shotgun (WGS) entry which is preliminary data.</text>
</comment>
<dbReference type="Gene3D" id="3.30.1360.120">
    <property type="entry name" value="Probable tRNA modification gtpase trme, domain 1"/>
    <property type="match status" value="1"/>
</dbReference>
<dbReference type="EMBL" id="JACSPO010000003">
    <property type="protein sequence ID" value="MBD8062208.1"/>
    <property type="molecule type" value="Genomic_DNA"/>
</dbReference>
<dbReference type="Gene3D" id="4.10.1250.10">
    <property type="entry name" value="Aminomethyltransferase fragment"/>
    <property type="match status" value="1"/>
</dbReference>
<keyword evidence="4 7" id="KW-0808">Transferase</keyword>
<comment type="similarity">
    <text evidence="1 7">Belongs to the GcvT family.</text>
</comment>
<comment type="catalytic activity">
    <reaction evidence="6 7">
        <text>N(6)-[(R)-S(8)-aminomethyldihydrolipoyl]-L-lysyl-[protein] + (6S)-5,6,7,8-tetrahydrofolate = N(6)-[(R)-dihydrolipoyl]-L-lysyl-[protein] + (6R)-5,10-methylene-5,6,7,8-tetrahydrofolate + NH4(+)</text>
        <dbReference type="Rhea" id="RHEA:16945"/>
        <dbReference type="Rhea" id="RHEA-COMP:10475"/>
        <dbReference type="Rhea" id="RHEA-COMP:10492"/>
        <dbReference type="ChEBI" id="CHEBI:15636"/>
        <dbReference type="ChEBI" id="CHEBI:28938"/>
        <dbReference type="ChEBI" id="CHEBI:57453"/>
        <dbReference type="ChEBI" id="CHEBI:83100"/>
        <dbReference type="ChEBI" id="CHEBI:83143"/>
        <dbReference type="EC" id="2.1.2.10"/>
    </reaction>
</comment>
<dbReference type="PANTHER" id="PTHR43757:SF2">
    <property type="entry name" value="AMINOMETHYLTRANSFERASE, MITOCHONDRIAL"/>
    <property type="match status" value="1"/>
</dbReference>
<dbReference type="PANTHER" id="PTHR43757">
    <property type="entry name" value="AMINOMETHYLTRANSFERASE"/>
    <property type="match status" value="1"/>
</dbReference>
<dbReference type="InterPro" id="IPR006223">
    <property type="entry name" value="GcvT"/>
</dbReference>
<dbReference type="Pfam" id="PF01571">
    <property type="entry name" value="GCV_T"/>
    <property type="match status" value="1"/>
</dbReference>
<keyword evidence="11" id="KW-1185">Reference proteome</keyword>
<comment type="function">
    <text evidence="7">The glycine cleavage system catalyzes the degradation of glycine.</text>
</comment>
<dbReference type="EC" id="2.1.2.10" evidence="2 7"/>
<organism evidence="10 11">
    <name type="scientific">Oceanitalea stevensii</name>
    <dbReference type="NCBI Taxonomy" id="2763072"/>
    <lineage>
        <taxon>Bacteria</taxon>
        <taxon>Bacillati</taxon>
        <taxon>Actinomycetota</taxon>
        <taxon>Actinomycetes</taxon>
        <taxon>Micrococcales</taxon>
        <taxon>Bogoriellaceae</taxon>
        <taxon>Georgenia</taxon>
    </lineage>
</organism>
<evidence type="ECO:0000259" key="9">
    <source>
        <dbReference type="Pfam" id="PF08669"/>
    </source>
</evidence>
<dbReference type="GO" id="GO:0004047">
    <property type="term" value="F:aminomethyltransferase activity"/>
    <property type="evidence" value="ECO:0007669"/>
    <property type="project" value="UniProtKB-EC"/>
</dbReference>
<evidence type="ECO:0000259" key="8">
    <source>
        <dbReference type="Pfam" id="PF01571"/>
    </source>
</evidence>
<dbReference type="NCBIfam" id="TIGR00528">
    <property type="entry name" value="gcvT"/>
    <property type="match status" value="1"/>
</dbReference>
<accession>A0ABR8Z1M3</accession>
<evidence type="ECO:0000256" key="3">
    <source>
        <dbReference type="ARBA" id="ARBA00022576"/>
    </source>
</evidence>
<dbReference type="NCBIfam" id="NF001567">
    <property type="entry name" value="PRK00389.1"/>
    <property type="match status" value="1"/>
</dbReference>
<dbReference type="Gene3D" id="3.30.70.1400">
    <property type="entry name" value="Aminomethyltransferase beta-barrel domains"/>
    <property type="match status" value="1"/>
</dbReference>
<feature type="domain" description="GCVT N-terminal" evidence="8">
    <location>
        <begin position="10"/>
        <end position="262"/>
    </location>
</feature>
<proteinExistence type="inferred from homology"/>
<feature type="domain" description="Aminomethyltransferase C-terminal" evidence="9">
    <location>
        <begin position="290"/>
        <end position="367"/>
    </location>
</feature>
<evidence type="ECO:0000313" key="11">
    <source>
        <dbReference type="Proteomes" id="UP000661894"/>
    </source>
</evidence>
<dbReference type="InterPro" id="IPR027266">
    <property type="entry name" value="TrmE/GcvT-like"/>
</dbReference>
<dbReference type="HAMAP" id="MF_00259">
    <property type="entry name" value="GcvT"/>
    <property type="match status" value="1"/>
</dbReference>
<evidence type="ECO:0000256" key="1">
    <source>
        <dbReference type="ARBA" id="ARBA00008609"/>
    </source>
</evidence>
<evidence type="ECO:0000256" key="2">
    <source>
        <dbReference type="ARBA" id="ARBA00012616"/>
    </source>
</evidence>
<dbReference type="InterPro" id="IPR013977">
    <property type="entry name" value="GcvT_C"/>
</dbReference>
<dbReference type="InterPro" id="IPR028896">
    <property type="entry name" value="GcvT/YgfZ/DmdA"/>
</dbReference>
<dbReference type="InterPro" id="IPR029043">
    <property type="entry name" value="GcvT/YgfZ_C"/>
</dbReference>
<sequence>MSDKETALRAEHEALGATTTGFAGWVMPLHYGSQLAEHRAVREAAGLFDLSHMGTVWVDGPQAGAFLDHAVVGSISTLEVGRAKYTLLCTSEGGIVDDLIVYRVGEDRFLTVPNAANTAAVLAELGERAAGFDARVTDATEGTALLAVQGPRALGIVEALADGPVGDLRYYWARETTVAGQRVLLARTGYTGEDGVEVLVPGEHAVALWRALLDAGADAGLVPAGLAARDSLRLEAALPLYGNELGRDVDPFTVGLGGIVGLRRKTADFVGRTALERVRAAHEAGEPGRRVLVGLAGQGRRAARQGSAVLLGDAEVGVVTSGLPSPTLGHPIALAVVDRAVAEVGTALDVDVRGRREAFTVVERPFYRRP</sequence>
<dbReference type="SUPFAM" id="SSF103025">
    <property type="entry name" value="Folate-binding domain"/>
    <property type="match status" value="1"/>
</dbReference>
<protein>
    <recommendedName>
        <fullName evidence="2 7">Aminomethyltransferase</fullName>
        <ecNumber evidence="2 7">2.1.2.10</ecNumber>
    </recommendedName>
    <alternativeName>
        <fullName evidence="5 7">Glycine cleavage system T protein</fullName>
    </alternativeName>
</protein>
<gene>
    <name evidence="7 10" type="primary">gcvT</name>
    <name evidence="10" type="ORF">H9624_07715</name>
</gene>
<keyword evidence="3 7" id="KW-0032">Aminotransferase</keyword>
<evidence type="ECO:0000313" key="10">
    <source>
        <dbReference type="EMBL" id="MBD8062208.1"/>
    </source>
</evidence>
<dbReference type="InterPro" id="IPR022903">
    <property type="entry name" value="GcvT_bac"/>
</dbReference>
<dbReference type="SUPFAM" id="SSF101790">
    <property type="entry name" value="Aminomethyltransferase beta-barrel domain"/>
    <property type="match status" value="1"/>
</dbReference>
<dbReference type="InterPro" id="IPR006222">
    <property type="entry name" value="GCVT_N"/>
</dbReference>
<reference evidence="10 11" key="1">
    <citation type="submission" date="2020-08" db="EMBL/GenBank/DDBJ databases">
        <title>A Genomic Blueprint of the Chicken Gut Microbiome.</title>
        <authorList>
            <person name="Gilroy R."/>
            <person name="Ravi A."/>
            <person name="Getino M."/>
            <person name="Pursley I."/>
            <person name="Horton D.L."/>
            <person name="Alikhan N.-F."/>
            <person name="Baker D."/>
            <person name="Gharbi K."/>
            <person name="Hall N."/>
            <person name="Watson M."/>
            <person name="Adriaenssens E.M."/>
            <person name="Foster-Nyarko E."/>
            <person name="Jarju S."/>
            <person name="Secka A."/>
            <person name="Antonio M."/>
            <person name="Oren A."/>
            <person name="Chaudhuri R."/>
            <person name="La Ragione R.M."/>
            <person name="Hildebrand F."/>
            <person name="Pallen M.J."/>
        </authorList>
    </citation>
    <scope>NUCLEOTIDE SEQUENCE [LARGE SCALE GENOMIC DNA]</scope>
    <source>
        <strain evidence="10 11">Sa1BUA1</strain>
    </source>
</reference>
<evidence type="ECO:0000256" key="7">
    <source>
        <dbReference type="HAMAP-Rule" id="MF_00259"/>
    </source>
</evidence>
<evidence type="ECO:0000256" key="6">
    <source>
        <dbReference type="ARBA" id="ARBA00047665"/>
    </source>
</evidence>
<name>A0ABR8Z1M3_9MICO</name>
<dbReference type="Proteomes" id="UP000661894">
    <property type="component" value="Unassembled WGS sequence"/>
</dbReference>